<name>A0A8K0G291_IGNLU</name>
<sequence length="901" mass="102264">MNSQDQSPTRDDASRTDQEASSSTEHTEINESSKEVNRENDMKRAAAKKLIERYFYQLTEGCGNPTCDNKYCASSAEFERLTANQAAAQAIQLFSQDARLCETHPNKMPRTQSRTKLTESNSDGSTIANTNKSSKVSSVPSNDISSINNECSSKSSYKKEKKTYSVPYLTEERLYEIIDECEEQQNFSKLIRTLGEVYSNIESLSKSFLQTEVNSPIDAMLDRAAGDLKGLKKEDVRSLEDEKDKDEDACMGSPSGDIGKPRFPVDLPAVRRAYSALFKIPTSVFENALVNALVTLAGNLQMDLQLRSQSDKIIDKVINALLIVFEIPTLGSGDFLETALPAICRSAAWLSVEAQAKLAMIWSGPGRTSLRMILENLQQLVTLRVIVTQFHRDFYVQDENVVTSATRIMKIVYYANILAGVLESPDLRREDYSSFMEDSYLGIKLSRTSPPADALALELGVNVLDCRKPYLPFTEFYNEPLSDAVEMDRDFANYKSESGKFSFMNYAFILTPATKTLGLYFDNRIRMYSERRISFIQSVAGQPSNPYLRLRVRRDHIIDDALVELEMIAMENPVDLKKQLVVEFEGEQGIDEGGVSKEFFQLVIEEIFNPDYAMFTYQNETQTVWFNPTCFESDAQFTLIGIVLGLAIYNNIILAVNFPMVIYRKLMGKRGSFEDLLDWNPTLYNSLKEMLEYTEPDLEEVFMQTFRISYQDVFGTIIHHDLKEDGDNINVTQENKHEFVDLYADFLLNKSVEKQFRAFYRGFQMVTDESPLELLFRPEEIELLICGSKNFDFDALEGSTEYDGGYTNETPVIKDFWSIVHSLSLEDKRKLLQFTTGSDRVPLGGLSKLKLVIARNGPDSDRLPTAHTCFNVLLLPEYSTKEKLKDRLVKAINYSKGFGML</sequence>
<feature type="region of interest" description="Disordered" evidence="19">
    <location>
        <begin position="104"/>
        <end position="151"/>
    </location>
</feature>
<keyword evidence="9" id="KW-0863">Zinc-finger</keyword>
<dbReference type="PANTHER" id="PTHR45700">
    <property type="entry name" value="UBIQUITIN-PROTEIN LIGASE E3C"/>
    <property type="match status" value="1"/>
</dbReference>
<keyword evidence="13" id="KW-0090">Biological rhythms</keyword>
<evidence type="ECO:0000313" key="22">
    <source>
        <dbReference type="EMBL" id="KAF2883093.1"/>
    </source>
</evidence>
<dbReference type="FunFam" id="3.90.1750.10:FF:000008">
    <property type="entry name" value="Putative ubiquitin-protein ligase E3A"/>
    <property type="match status" value="1"/>
</dbReference>
<keyword evidence="23" id="KW-1185">Reference proteome</keyword>
<evidence type="ECO:0000259" key="21">
    <source>
        <dbReference type="PROSITE" id="PS50237"/>
    </source>
</evidence>
<dbReference type="Gene3D" id="3.30.2160.10">
    <property type="entry name" value="Hect, E3 ligase catalytic domain"/>
    <property type="match status" value="1"/>
</dbReference>
<evidence type="ECO:0000256" key="10">
    <source>
        <dbReference type="ARBA" id="ARBA00022786"/>
    </source>
</evidence>
<gene>
    <name evidence="22" type="ORF">ILUMI_23085</name>
</gene>
<dbReference type="SUPFAM" id="SSF56204">
    <property type="entry name" value="Hect, E3 ligase catalytic domain"/>
    <property type="match status" value="1"/>
</dbReference>
<evidence type="ECO:0000256" key="4">
    <source>
        <dbReference type="ARBA" id="ARBA00012485"/>
    </source>
</evidence>
<comment type="subcellular location">
    <subcellularLocation>
        <location evidence="3">Cytoplasm</location>
    </subcellularLocation>
    <subcellularLocation>
        <location evidence="2">Nucleus</location>
    </subcellularLocation>
</comment>
<organism evidence="22 23">
    <name type="scientific">Ignelater luminosus</name>
    <name type="common">Cucubano</name>
    <name type="synonym">Pyrophorus luminosus</name>
    <dbReference type="NCBI Taxonomy" id="2038154"/>
    <lineage>
        <taxon>Eukaryota</taxon>
        <taxon>Metazoa</taxon>
        <taxon>Ecdysozoa</taxon>
        <taxon>Arthropoda</taxon>
        <taxon>Hexapoda</taxon>
        <taxon>Insecta</taxon>
        <taxon>Pterygota</taxon>
        <taxon>Neoptera</taxon>
        <taxon>Endopterygota</taxon>
        <taxon>Coleoptera</taxon>
        <taxon>Polyphaga</taxon>
        <taxon>Elateriformia</taxon>
        <taxon>Elateroidea</taxon>
        <taxon>Elateridae</taxon>
        <taxon>Agrypninae</taxon>
        <taxon>Pyrophorini</taxon>
        <taxon>Ignelater</taxon>
    </lineage>
</organism>
<feature type="active site" description="Glycyl thioester intermediate" evidence="18">
    <location>
        <position position="869"/>
    </location>
</feature>
<accession>A0A8K0G291</accession>
<dbReference type="OrthoDB" id="5981550at2759"/>
<dbReference type="GO" id="GO:0000502">
    <property type="term" value="C:proteasome complex"/>
    <property type="evidence" value="ECO:0007669"/>
    <property type="project" value="UniProtKB-KW"/>
</dbReference>
<dbReference type="PROSITE" id="PS50237">
    <property type="entry name" value="HECT"/>
    <property type="match status" value="1"/>
</dbReference>
<feature type="region of interest" description="Disordered" evidence="19">
    <location>
        <begin position="1"/>
        <end position="41"/>
    </location>
</feature>
<keyword evidence="12" id="KW-0647">Proteasome</keyword>
<dbReference type="EMBL" id="VTPC01090561">
    <property type="protein sequence ID" value="KAF2883093.1"/>
    <property type="molecule type" value="Genomic_DNA"/>
</dbReference>
<feature type="compositionally biased region" description="Low complexity" evidence="19">
    <location>
        <begin position="129"/>
        <end position="151"/>
    </location>
</feature>
<evidence type="ECO:0000256" key="9">
    <source>
        <dbReference type="ARBA" id="ARBA00022771"/>
    </source>
</evidence>
<dbReference type="InterPro" id="IPR042556">
    <property type="entry name" value="AZUL_sf"/>
</dbReference>
<evidence type="ECO:0000256" key="7">
    <source>
        <dbReference type="ARBA" id="ARBA00022679"/>
    </source>
</evidence>
<keyword evidence="20" id="KW-0472">Membrane</keyword>
<evidence type="ECO:0000256" key="20">
    <source>
        <dbReference type="SAM" id="Phobius"/>
    </source>
</evidence>
<dbReference type="Gene3D" id="3.90.1750.10">
    <property type="entry name" value="Hect, E3 ligase catalytic domains"/>
    <property type="match status" value="1"/>
</dbReference>
<keyword evidence="20" id="KW-0812">Transmembrane</keyword>
<evidence type="ECO:0000313" key="23">
    <source>
        <dbReference type="Proteomes" id="UP000801492"/>
    </source>
</evidence>
<dbReference type="GO" id="GO:0009966">
    <property type="term" value="P:regulation of signal transduction"/>
    <property type="evidence" value="ECO:0007669"/>
    <property type="project" value="UniProtKB-ARBA"/>
</dbReference>
<dbReference type="SMART" id="SM00119">
    <property type="entry name" value="HECTc"/>
    <property type="match status" value="1"/>
</dbReference>
<feature type="region of interest" description="Disordered" evidence="19">
    <location>
        <begin position="235"/>
        <end position="259"/>
    </location>
</feature>
<dbReference type="InterPro" id="IPR032353">
    <property type="entry name" value="AZUL"/>
</dbReference>
<reference evidence="22" key="1">
    <citation type="submission" date="2019-08" db="EMBL/GenBank/DDBJ databases">
        <title>The genome of the North American firefly Photinus pyralis.</title>
        <authorList>
            <consortium name="Photinus pyralis genome working group"/>
            <person name="Fallon T.R."/>
            <person name="Sander Lower S.E."/>
            <person name="Weng J.-K."/>
        </authorList>
    </citation>
    <scope>NUCLEOTIDE SEQUENCE</scope>
    <source>
        <strain evidence="22">TRF0915ILg1</strain>
        <tissue evidence="22">Whole body</tissue>
    </source>
</reference>
<keyword evidence="10 18" id="KW-0833">Ubl conjugation pathway</keyword>
<feature type="compositionally biased region" description="Polar residues" evidence="19">
    <location>
        <begin position="109"/>
        <end position="128"/>
    </location>
</feature>
<keyword evidence="11" id="KW-0862">Zinc</keyword>
<comment type="catalytic activity">
    <reaction evidence="1">
        <text>S-ubiquitinyl-[E2 ubiquitin-conjugating enzyme]-L-cysteine + [acceptor protein]-L-lysine = [E2 ubiquitin-conjugating enzyme]-L-cysteine + N(6)-ubiquitinyl-[acceptor protein]-L-lysine.</text>
        <dbReference type="EC" id="2.3.2.26"/>
    </reaction>
</comment>
<dbReference type="InterPro" id="IPR035983">
    <property type="entry name" value="Hect_E3_ubiquitin_ligase"/>
</dbReference>
<evidence type="ECO:0000256" key="14">
    <source>
        <dbReference type="ARBA" id="ARBA00023242"/>
    </source>
</evidence>
<dbReference type="GO" id="GO:0048511">
    <property type="term" value="P:rhythmic process"/>
    <property type="evidence" value="ECO:0007669"/>
    <property type="project" value="UniProtKB-KW"/>
</dbReference>
<dbReference type="GO" id="GO:0010604">
    <property type="term" value="P:positive regulation of macromolecule metabolic process"/>
    <property type="evidence" value="ECO:0007669"/>
    <property type="project" value="UniProtKB-ARBA"/>
</dbReference>
<evidence type="ECO:0000256" key="16">
    <source>
        <dbReference type="ARBA" id="ARBA00077235"/>
    </source>
</evidence>
<dbReference type="GO" id="GO:0042752">
    <property type="term" value="P:regulation of circadian rhythm"/>
    <property type="evidence" value="ECO:0007669"/>
    <property type="project" value="UniProtKB-ARBA"/>
</dbReference>
<keyword evidence="6" id="KW-0597">Phosphoprotein</keyword>
<dbReference type="GO" id="GO:0080090">
    <property type="term" value="P:regulation of primary metabolic process"/>
    <property type="evidence" value="ECO:0007669"/>
    <property type="project" value="UniProtKB-ARBA"/>
</dbReference>
<dbReference type="FunFam" id="3.30.2160.10:FF:000004">
    <property type="entry name" value="probable E3 ubiquitin-protein ligase HERC4 isoform X1"/>
    <property type="match status" value="1"/>
</dbReference>
<feature type="domain" description="HECT" evidence="21">
    <location>
        <begin position="572"/>
        <end position="901"/>
    </location>
</feature>
<evidence type="ECO:0000256" key="2">
    <source>
        <dbReference type="ARBA" id="ARBA00004123"/>
    </source>
</evidence>
<keyword evidence="14" id="KW-0539">Nucleus</keyword>
<dbReference type="GO" id="GO:0061630">
    <property type="term" value="F:ubiquitin protein ligase activity"/>
    <property type="evidence" value="ECO:0007669"/>
    <property type="project" value="UniProtKB-EC"/>
</dbReference>
<keyword evidence="20" id="KW-1133">Transmembrane helix</keyword>
<dbReference type="GO" id="GO:0048731">
    <property type="term" value="P:system development"/>
    <property type="evidence" value="ECO:0007669"/>
    <property type="project" value="UniProtKB-ARBA"/>
</dbReference>
<dbReference type="GO" id="GO:0005737">
    <property type="term" value="C:cytoplasm"/>
    <property type="evidence" value="ECO:0007669"/>
    <property type="project" value="UniProtKB-SubCell"/>
</dbReference>
<dbReference type="Pfam" id="PF16558">
    <property type="entry name" value="AZUL"/>
    <property type="match status" value="1"/>
</dbReference>
<dbReference type="FunFam" id="3.30.2410.10:FF:000003">
    <property type="entry name" value="probable E3 ubiquitin-protein ligase HERC4 isoform X1"/>
    <property type="match status" value="1"/>
</dbReference>
<dbReference type="InterPro" id="IPR000569">
    <property type="entry name" value="HECT_dom"/>
</dbReference>
<evidence type="ECO:0000256" key="15">
    <source>
        <dbReference type="ARBA" id="ARBA00067504"/>
    </source>
</evidence>
<dbReference type="Gene3D" id="3.30.2410.10">
    <property type="entry name" value="Hect, E3 ligase catalytic domain"/>
    <property type="match status" value="1"/>
</dbReference>
<evidence type="ECO:0000256" key="11">
    <source>
        <dbReference type="ARBA" id="ARBA00022833"/>
    </source>
</evidence>
<comment type="caution">
    <text evidence="22">The sequence shown here is derived from an EMBL/GenBank/DDBJ whole genome shotgun (WGS) entry which is preliminary data.</text>
</comment>
<dbReference type="GO" id="GO:0008270">
    <property type="term" value="F:zinc ion binding"/>
    <property type="evidence" value="ECO:0007669"/>
    <property type="project" value="UniProtKB-KW"/>
</dbReference>
<protein>
    <recommendedName>
        <fullName evidence="15">Ubiquitin-protein ligase E3A</fullName>
        <ecNumber evidence="4">2.3.2.26</ecNumber>
    </recommendedName>
    <alternativeName>
        <fullName evidence="17">HECT-type ubiquitin transferase E3A</fullName>
    </alternativeName>
    <alternativeName>
        <fullName evidence="16">Oncogenic protein-associated protein E6-AP</fullName>
    </alternativeName>
</protein>
<evidence type="ECO:0000256" key="3">
    <source>
        <dbReference type="ARBA" id="ARBA00004496"/>
    </source>
</evidence>
<dbReference type="AlphaFoldDB" id="A0A8K0G291"/>
<feature type="compositionally biased region" description="Basic and acidic residues" evidence="19">
    <location>
        <begin position="8"/>
        <end position="18"/>
    </location>
</feature>
<evidence type="ECO:0000256" key="13">
    <source>
        <dbReference type="ARBA" id="ARBA00023108"/>
    </source>
</evidence>
<dbReference type="EC" id="2.3.2.26" evidence="4"/>
<dbReference type="GO" id="GO:0006511">
    <property type="term" value="P:ubiquitin-dependent protein catabolic process"/>
    <property type="evidence" value="ECO:0007669"/>
    <property type="project" value="UniProtKB-ARBA"/>
</dbReference>
<feature type="compositionally biased region" description="Basic and acidic residues" evidence="19">
    <location>
        <begin position="235"/>
        <end position="248"/>
    </location>
</feature>
<feature type="compositionally biased region" description="Basic and acidic residues" evidence="19">
    <location>
        <begin position="25"/>
        <end position="41"/>
    </location>
</feature>
<dbReference type="GO" id="GO:0000209">
    <property type="term" value="P:protein polyubiquitination"/>
    <property type="evidence" value="ECO:0007669"/>
    <property type="project" value="InterPro"/>
</dbReference>
<evidence type="ECO:0000256" key="6">
    <source>
        <dbReference type="ARBA" id="ARBA00022553"/>
    </source>
</evidence>
<dbReference type="CDD" id="cd00078">
    <property type="entry name" value="HECTc"/>
    <property type="match status" value="1"/>
</dbReference>
<keyword evidence="8" id="KW-0479">Metal-binding</keyword>
<dbReference type="InterPro" id="IPR044611">
    <property type="entry name" value="E3A/B/C-like"/>
</dbReference>
<keyword evidence="5" id="KW-0963">Cytoplasm</keyword>
<dbReference type="GO" id="GO:0005634">
    <property type="term" value="C:nucleus"/>
    <property type="evidence" value="ECO:0007669"/>
    <property type="project" value="UniProtKB-SubCell"/>
</dbReference>
<dbReference type="Pfam" id="PF00632">
    <property type="entry name" value="HECT"/>
    <property type="match status" value="1"/>
</dbReference>
<keyword evidence="7" id="KW-0808">Transferase</keyword>
<feature type="transmembrane region" description="Helical" evidence="20">
    <location>
        <begin position="637"/>
        <end position="663"/>
    </location>
</feature>
<dbReference type="Proteomes" id="UP000801492">
    <property type="component" value="Unassembled WGS sequence"/>
</dbReference>
<evidence type="ECO:0000256" key="12">
    <source>
        <dbReference type="ARBA" id="ARBA00022942"/>
    </source>
</evidence>
<evidence type="ECO:0000256" key="1">
    <source>
        <dbReference type="ARBA" id="ARBA00000885"/>
    </source>
</evidence>
<dbReference type="PANTHER" id="PTHR45700:SF8">
    <property type="entry name" value="HECT-TYPE E3 UBIQUITIN TRANSFERASE"/>
    <property type="match status" value="1"/>
</dbReference>
<evidence type="ECO:0000256" key="8">
    <source>
        <dbReference type="ARBA" id="ARBA00022723"/>
    </source>
</evidence>
<evidence type="ECO:0000256" key="17">
    <source>
        <dbReference type="ARBA" id="ARBA00077264"/>
    </source>
</evidence>
<evidence type="ECO:0000256" key="18">
    <source>
        <dbReference type="PROSITE-ProRule" id="PRU00104"/>
    </source>
</evidence>
<dbReference type="Gene3D" id="6.10.130.10">
    <property type="entry name" value="Ubiquitin-protein ligase E3A, N-terminal zinc-binding domain (AZUL)"/>
    <property type="match status" value="1"/>
</dbReference>
<proteinExistence type="predicted"/>
<dbReference type="GO" id="GO:0030518">
    <property type="term" value="P:nuclear receptor-mediated steroid hormone signaling pathway"/>
    <property type="evidence" value="ECO:0007669"/>
    <property type="project" value="UniProtKB-ARBA"/>
</dbReference>
<evidence type="ECO:0000256" key="5">
    <source>
        <dbReference type="ARBA" id="ARBA00022490"/>
    </source>
</evidence>
<dbReference type="GO" id="GO:0048513">
    <property type="term" value="P:animal organ development"/>
    <property type="evidence" value="ECO:0007669"/>
    <property type="project" value="UniProtKB-ARBA"/>
</dbReference>
<evidence type="ECO:0000256" key="19">
    <source>
        <dbReference type="SAM" id="MobiDB-lite"/>
    </source>
</evidence>